<sequence>MEHPQINQLYLPSTHSSPVLPPSPLPASSPTHSASSLALHVTPADEYPASPPLSPVPRAKSLLPDVIDLCDDDDETNLSEPYIPIPLHPSSPIPHAPVPVLPPLVPSPAPTLSCIEDDTTPNGGVKTSTPSVFDETAAQNNDEEDWALFAPRPKPEKDDTVAASTRHPYPPLFLTGALERPRDPDELIPTTHDQEPPLDDNFRPPSANNIMHHAITRTRRHPPRPRQTPTEIRVDLTTPHALRRDTQERPNNPEPTTTNSQRPSNDIPTPGRRHRIRNRRDPSRRQIPEPDTPLDEDRAASLRRRIEKWRDRVAYDTPSRNAHPHSIGALCAATTHFCFEPDLRNYNYDYDYEDMRRED</sequence>
<feature type="compositionally biased region" description="Basic and acidic residues" evidence="1">
    <location>
        <begin position="279"/>
        <end position="288"/>
    </location>
</feature>
<proteinExistence type="predicted"/>
<feature type="compositionally biased region" description="Polar residues" evidence="1">
    <location>
        <begin position="120"/>
        <end position="131"/>
    </location>
</feature>
<feature type="region of interest" description="Disordered" evidence="1">
    <location>
        <begin position="111"/>
        <end position="300"/>
    </location>
</feature>
<protein>
    <submittedName>
        <fullName evidence="2">Uncharacterized protein</fullName>
    </submittedName>
</protein>
<dbReference type="AlphaFoldDB" id="A0AAD4LQC3"/>
<feature type="compositionally biased region" description="Basic residues" evidence="1">
    <location>
        <begin position="214"/>
        <end position="224"/>
    </location>
</feature>
<feature type="compositionally biased region" description="Polar residues" evidence="1">
    <location>
        <begin position="254"/>
        <end position="267"/>
    </location>
</feature>
<reference evidence="2" key="1">
    <citation type="submission" date="2022-01" db="EMBL/GenBank/DDBJ databases">
        <title>Comparative genomics reveals a dynamic genome evolution in the ectomycorrhizal milk-cap (Lactarius) mushrooms.</title>
        <authorList>
            <consortium name="DOE Joint Genome Institute"/>
            <person name="Lebreton A."/>
            <person name="Tang N."/>
            <person name="Kuo A."/>
            <person name="LaButti K."/>
            <person name="Drula E."/>
            <person name="Barry K."/>
            <person name="Clum A."/>
            <person name="Lipzen A."/>
            <person name="Mousain D."/>
            <person name="Ng V."/>
            <person name="Wang R."/>
            <person name="Wang X."/>
            <person name="Dai Y."/>
            <person name="Henrissat B."/>
            <person name="Grigoriev I.V."/>
            <person name="Guerin-Laguette A."/>
            <person name="Yu F."/>
            <person name="Martin F.M."/>
        </authorList>
    </citation>
    <scope>NUCLEOTIDE SEQUENCE</scope>
    <source>
        <strain evidence="2">QP</strain>
    </source>
</reference>
<organism evidence="2 3">
    <name type="scientific">Lactarius akahatsu</name>
    <dbReference type="NCBI Taxonomy" id="416441"/>
    <lineage>
        <taxon>Eukaryota</taxon>
        <taxon>Fungi</taxon>
        <taxon>Dikarya</taxon>
        <taxon>Basidiomycota</taxon>
        <taxon>Agaricomycotina</taxon>
        <taxon>Agaricomycetes</taxon>
        <taxon>Russulales</taxon>
        <taxon>Russulaceae</taxon>
        <taxon>Lactarius</taxon>
    </lineage>
</organism>
<dbReference type="Proteomes" id="UP001201163">
    <property type="component" value="Unassembled WGS sequence"/>
</dbReference>
<accession>A0AAD4LQC3</accession>
<evidence type="ECO:0000313" key="2">
    <source>
        <dbReference type="EMBL" id="KAH8999726.1"/>
    </source>
</evidence>
<gene>
    <name evidence="2" type="ORF">EDB92DRAFT_1812850</name>
</gene>
<dbReference type="EMBL" id="JAKELL010000003">
    <property type="protein sequence ID" value="KAH8999726.1"/>
    <property type="molecule type" value="Genomic_DNA"/>
</dbReference>
<feature type="compositionally biased region" description="Polar residues" evidence="1">
    <location>
        <begin position="1"/>
        <end position="10"/>
    </location>
</feature>
<evidence type="ECO:0000313" key="3">
    <source>
        <dbReference type="Proteomes" id="UP001201163"/>
    </source>
</evidence>
<keyword evidence="3" id="KW-1185">Reference proteome</keyword>
<feature type="region of interest" description="Disordered" evidence="1">
    <location>
        <begin position="1"/>
        <end position="58"/>
    </location>
</feature>
<evidence type="ECO:0000256" key="1">
    <source>
        <dbReference type="SAM" id="MobiDB-lite"/>
    </source>
</evidence>
<feature type="compositionally biased region" description="Low complexity" evidence="1">
    <location>
        <begin position="28"/>
        <end position="40"/>
    </location>
</feature>
<name>A0AAD4LQC3_9AGAM</name>
<comment type="caution">
    <text evidence="2">The sequence shown here is derived from an EMBL/GenBank/DDBJ whole genome shotgun (WGS) entry which is preliminary data.</text>
</comment>